<dbReference type="PANTHER" id="PTHR10970:SF1">
    <property type="entry name" value="CLUSTERIN"/>
    <property type="match status" value="1"/>
</dbReference>
<evidence type="ECO:0000256" key="7">
    <source>
        <dbReference type="RuleBase" id="RU000629"/>
    </source>
</evidence>
<evidence type="ECO:0000256" key="2">
    <source>
        <dbReference type="ARBA" id="ARBA00010069"/>
    </source>
</evidence>
<comment type="subcellular location">
    <subcellularLocation>
        <location evidence="1">Secreted</location>
    </subcellularLocation>
</comment>
<protein>
    <recommendedName>
        <fullName evidence="7">Clusterin</fullName>
    </recommendedName>
</protein>
<evidence type="ECO:0000256" key="6">
    <source>
        <dbReference type="ARBA" id="ARBA00023180"/>
    </source>
</evidence>
<evidence type="ECO:0000259" key="10">
    <source>
        <dbReference type="SMART" id="SM00030"/>
    </source>
</evidence>
<gene>
    <name evidence="12" type="ORF">ACEWY4_022292</name>
</gene>
<evidence type="ECO:0000256" key="5">
    <source>
        <dbReference type="ARBA" id="ARBA00023157"/>
    </source>
</evidence>
<keyword evidence="6" id="KW-0325">Glycoprotein</keyword>
<comment type="similarity">
    <text evidence="2 7">Belongs to the clusterin family.</text>
</comment>
<evidence type="ECO:0000259" key="11">
    <source>
        <dbReference type="SMART" id="SM00035"/>
    </source>
</evidence>
<keyword evidence="3" id="KW-0964">Secreted</keyword>
<name>A0ABD1J5L5_9TELE</name>
<evidence type="ECO:0000256" key="9">
    <source>
        <dbReference type="SAM" id="SignalP"/>
    </source>
</evidence>
<evidence type="ECO:0000256" key="8">
    <source>
        <dbReference type="SAM" id="Coils"/>
    </source>
</evidence>
<sequence>MRVFGSALVLSLLCVLSQSILPPSKEDLSQISVQGEKYLDQQIENAINGVKEMKSVMEKTGEDHKKFLSVLEKTKQQKEEALKTAQEMEAKLEEEQEVCNETLKALWEECKPCLRQTCVRFYSRTCSSGAGIVGRRLEDVLNRTSPFSIWINGENIDTLTKEDQQQSREFHELEERYSDVSDGVDSIFRDSMHVFDHMRSFHHPPPFFASPFARSRFYRSPMADPHYHSFQSMFQPVMDMARSVFDSFGAHMGTDGDFGFNPSGGNDSVNEDVVITKPFGNDRMTCREIRRNSAGCIKFKDECEKCKAIEHIDCSGQKPLEGPLKQQLERALERAERFTQEYNRLLRRFEEEMFNTSRLVDVFNKQFGWVSTLANSTKAKDGFFQVKAILSKSSKDAKEPGDTKVSVELFDAPPMTFTVPGDIPWGDPKFSEVVAQQALDRYKQTTVERD</sequence>
<dbReference type="SMART" id="SM00030">
    <property type="entry name" value="CLb"/>
    <property type="match status" value="1"/>
</dbReference>
<keyword evidence="8" id="KW-0175">Coiled coil</keyword>
<evidence type="ECO:0000256" key="1">
    <source>
        <dbReference type="ARBA" id="ARBA00004613"/>
    </source>
</evidence>
<organism evidence="12 13">
    <name type="scientific">Coilia grayii</name>
    <name type="common">Gray's grenadier anchovy</name>
    <dbReference type="NCBI Taxonomy" id="363190"/>
    <lineage>
        <taxon>Eukaryota</taxon>
        <taxon>Metazoa</taxon>
        <taxon>Chordata</taxon>
        <taxon>Craniata</taxon>
        <taxon>Vertebrata</taxon>
        <taxon>Euteleostomi</taxon>
        <taxon>Actinopterygii</taxon>
        <taxon>Neopterygii</taxon>
        <taxon>Teleostei</taxon>
        <taxon>Clupei</taxon>
        <taxon>Clupeiformes</taxon>
        <taxon>Clupeoidei</taxon>
        <taxon>Engraulidae</taxon>
        <taxon>Coilinae</taxon>
        <taxon>Coilia</taxon>
    </lineage>
</organism>
<evidence type="ECO:0000256" key="3">
    <source>
        <dbReference type="ARBA" id="ARBA00022525"/>
    </source>
</evidence>
<dbReference type="SMART" id="SM00035">
    <property type="entry name" value="CLa"/>
    <property type="match status" value="1"/>
</dbReference>
<evidence type="ECO:0000313" key="13">
    <source>
        <dbReference type="Proteomes" id="UP001591681"/>
    </source>
</evidence>
<dbReference type="Pfam" id="PF01093">
    <property type="entry name" value="Clusterin"/>
    <property type="match status" value="1"/>
</dbReference>
<dbReference type="PANTHER" id="PTHR10970">
    <property type="entry name" value="CLUSTERIN"/>
    <property type="match status" value="1"/>
</dbReference>
<keyword evidence="4 9" id="KW-0732">Signal</keyword>
<keyword evidence="5" id="KW-1015">Disulfide bond</keyword>
<reference evidence="12 13" key="1">
    <citation type="submission" date="2024-09" db="EMBL/GenBank/DDBJ databases">
        <title>A chromosome-level genome assembly of Gray's grenadier anchovy, Coilia grayii.</title>
        <authorList>
            <person name="Fu Z."/>
        </authorList>
    </citation>
    <scope>NUCLEOTIDE SEQUENCE [LARGE SCALE GENOMIC DNA]</scope>
    <source>
        <strain evidence="12">G4</strain>
        <tissue evidence="12">Muscle</tissue>
    </source>
</reference>
<accession>A0ABD1J5L5</accession>
<keyword evidence="13" id="KW-1185">Reference proteome</keyword>
<feature type="coiled-coil region" evidence="8">
    <location>
        <begin position="68"/>
        <end position="105"/>
    </location>
</feature>
<dbReference type="InterPro" id="IPR016014">
    <property type="entry name" value="Clusterin_N"/>
</dbReference>
<evidence type="ECO:0000313" key="12">
    <source>
        <dbReference type="EMBL" id="KAL2082474.1"/>
    </source>
</evidence>
<dbReference type="InterPro" id="IPR016015">
    <property type="entry name" value="Clusterin_C"/>
</dbReference>
<proteinExistence type="inferred from homology"/>
<dbReference type="AlphaFoldDB" id="A0ABD1J5L5"/>
<feature type="coiled-coil region" evidence="8">
    <location>
        <begin position="325"/>
        <end position="352"/>
    </location>
</feature>
<feature type="chain" id="PRO_5044887121" description="Clusterin" evidence="9">
    <location>
        <begin position="20"/>
        <end position="450"/>
    </location>
</feature>
<dbReference type="GO" id="GO:0005576">
    <property type="term" value="C:extracellular region"/>
    <property type="evidence" value="ECO:0007669"/>
    <property type="project" value="UniProtKB-SubCell"/>
</dbReference>
<feature type="domain" description="Clusterin N-terminal" evidence="10">
    <location>
        <begin position="24"/>
        <end position="222"/>
    </location>
</feature>
<dbReference type="InterPro" id="IPR000753">
    <property type="entry name" value="Clusterin-like"/>
</dbReference>
<dbReference type="EMBL" id="JBHFQA010000019">
    <property type="protein sequence ID" value="KAL2082474.1"/>
    <property type="molecule type" value="Genomic_DNA"/>
</dbReference>
<dbReference type="Proteomes" id="UP001591681">
    <property type="component" value="Unassembled WGS sequence"/>
</dbReference>
<feature type="signal peptide" evidence="9">
    <location>
        <begin position="1"/>
        <end position="19"/>
    </location>
</feature>
<evidence type="ECO:0000256" key="4">
    <source>
        <dbReference type="ARBA" id="ARBA00022729"/>
    </source>
</evidence>
<feature type="domain" description="Clusterin C-terminal" evidence="11">
    <location>
        <begin position="218"/>
        <end position="443"/>
    </location>
</feature>
<comment type="caution">
    <text evidence="12">The sequence shown here is derived from an EMBL/GenBank/DDBJ whole genome shotgun (WGS) entry which is preliminary data.</text>
</comment>